<evidence type="ECO:0000256" key="10">
    <source>
        <dbReference type="ARBA" id="ARBA00042775"/>
    </source>
</evidence>
<dbReference type="PANTHER" id="PTHR47529:SF1">
    <property type="entry name" value="PERIPLASMIC CHAPERONE PPID"/>
    <property type="match status" value="1"/>
</dbReference>
<dbReference type="PATRIC" id="fig|726.54.peg.1286"/>
<dbReference type="PROSITE" id="PS50198">
    <property type="entry name" value="PPIC_PPIASE_2"/>
    <property type="match status" value="1"/>
</dbReference>
<keyword evidence="4" id="KW-0812">Transmembrane</keyword>
<accession>A0A0M3G6B3</accession>
<keyword evidence="7" id="KW-0143">Chaperone</keyword>
<evidence type="ECO:0000256" key="11">
    <source>
        <dbReference type="PROSITE-ProRule" id="PRU00278"/>
    </source>
</evidence>
<dbReference type="EMBL" id="LCTK01000030">
    <property type="protein sequence ID" value="KKZ58293.1"/>
    <property type="molecule type" value="Genomic_DNA"/>
</dbReference>
<protein>
    <recommendedName>
        <fullName evidence="9">Periplasmic chaperone PpiD</fullName>
    </recommendedName>
    <alternativeName>
        <fullName evidence="10">Periplasmic folding chaperone</fullName>
    </alternativeName>
</protein>
<evidence type="ECO:0000256" key="1">
    <source>
        <dbReference type="ARBA" id="ARBA00004382"/>
    </source>
</evidence>
<dbReference type="Proteomes" id="UP000034750">
    <property type="component" value="Unassembled WGS sequence"/>
</dbReference>
<proteinExistence type="inferred from homology"/>
<evidence type="ECO:0000313" key="13">
    <source>
        <dbReference type="EMBL" id="KKZ58293.1"/>
    </source>
</evidence>
<dbReference type="InterPro" id="IPR052029">
    <property type="entry name" value="PpiD_chaperone"/>
</dbReference>
<keyword evidence="5" id="KW-1133">Transmembrane helix</keyword>
<evidence type="ECO:0000256" key="8">
    <source>
        <dbReference type="ARBA" id="ARBA00038408"/>
    </source>
</evidence>
<dbReference type="InterPro" id="IPR023058">
    <property type="entry name" value="PPIase_PpiC_CS"/>
</dbReference>
<gene>
    <name evidence="13" type="ORF">AAX18_06445</name>
</gene>
<dbReference type="PROSITE" id="PS01096">
    <property type="entry name" value="PPIC_PPIASE_1"/>
    <property type="match status" value="1"/>
</dbReference>
<keyword evidence="6" id="KW-0472">Membrane</keyword>
<evidence type="ECO:0000256" key="2">
    <source>
        <dbReference type="ARBA" id="ARBA00022475"/>
    </source>
</evidence>
<dbReference type="RefSeq" id="WP_046953332.1">
    <property type="nucleotide sequence ID" value="NZ_LCTK01000030.1"/>
</dbReference>
<evidence type="ECO:0000313" key="14">
    <source>
        <dbReference type="Proteomes" id="UP000034750"/>
    </source>
</evidence>
<keyword evidence="11" id="KW-0697">Rotamase</keyword>
<sequence length="622" mass="69375">MLIEKMHNLSNSKAAKFILGLITLSFLVGGMSGYLFSSNDTYAAKVNGEVISQQDFLNRYNQEFEARAQREGEAFMAQSDSPEFVTALRQSTINRMIDQELLRQYAKELKLGVSDEMIKRAIVTDPNFQVNSKFDNAVYQQVLQQNRLTSDGYAAILRGALTLEQMQSGVANSEFIVPVQAKNTSEVFFQKRSARLATLSLADEMAKQAVSDDEIKAYYESNQKSFVQPEQVKVQYIDLSGSQIEKGIEVKDVEIAQYYQDNKAQFMTQRLAHIQFANEQDAKSAYDELQKGVNFADVAKAKSLDKVSGENGGDLGWVNANELPKPFEDAAAALQVGQYSQPINVDGNYHIVLVQERKAQTLDEVKAQVADLVRKSLLENRYYAIEKQVRDKAFEDSKSLNTAAQVVGVKVQESGYFSRQNVPAELNFPNVVSAVFESDIANGGANSEPLNVGDYHAIVVRVLEHKPEGVRTLEDAKVDIEMFLKRQKAENVLNEKAQQAVKALNENAESKVDGINFSSEQIFTLSENKDPILTNGVFSIAKPESGKMVYQVARNEKGDVVIVALNKVEDGVLNDKELSQFSTQLLRTSQAEVQAQLMQGLRERAKIEVNDSFINQDDEAQQ</sequence>
<dbReference type="Gene3D" id="1.10.4030.10">
    <property type="entry name" value="Porin chaperone SurA, peptide-binding domain"/>
    <property type="match status" value="1"/>
</dbReference>
<dbReference type="Pfam" id="PF13624">
    <property type="entry name" value="SurA_N_3"/>
    <property type="match status" value="1"/>
</dbReference>
<dbReference type="NCBIfam" id="NF008054">
    <property type="entry name" value="PRK10788.1"/>
    <property type="match status" value="1"/>
</dbReference>
<evidence type="ECO:0000256" key="6">
    <source>
        <dbReference type="ARBA" id="ARBA00023136"/>
    </source>
</evidence>
<dbReference type="InterPro" id="IPR046357">
    <property type="entry name" value="PPIase_dom_sf"/>
</dbReference>
<organism evidence="13 14">
    <name type="scientific">Haemophilus haemolyticus</name>
    <dbReference type="NCBI Taxonomy" id="726"/>
    <lineage>
        <taxon>Bacteria</taxon>
        <taxon>Pseudomonadati</taxon>
        <taxon>Pseudomonadota</taxon>
        <taxon>Gammaproteobacteria</taxon>
        <taxon>Pasteurellales</taxon>
        <taxon>Pasteurellaceae</taxon>
        <taxon>Haemophilus</taxon>
    </lineage>
</organism>
<evidence type="ECO:0000256" key="3">
    <source>
        <dbReference type="ARBA" id="ARBA00022519"/>
    </source>
</evidence>
<dbReference type="SUPFAM" id="SSF54534">
    <property type="entry name" value="FKBP-like"/>
    <property type="match status" value="1"/>
</dbReference>
<dbReference type="Gene3D" id="3.10.50.40">
    <property type="match status" value="1"/>
</dbReference>
<dbReference type="SUPFAM" id="SSF109998">
    <property type="entry name" value="Triger factor/SurA peptide-binding domain-like"/>
    <property type="match status" value="1"/>
</dbReference>
<keyword evidence="2" id="KW-1003">Cell membrane</keyword>
<keyword evidence="11 13" id="KW-0413">Isomerase</keyword>
<keyword evidence="3" id="KW-0997">Cell inner membrane</keyword>
<comment type="subcellular location">
    <subcellularLocation>
        <location evidence="1">Cell inner membrane</location>
        <topology evidence="1">Single-pass type II membrane protein</topology>
        <orientation evidence="1">Periplasmic side</orientation>
    </subcellularLocation>
</comment>
<evidence type="ECO:0000256" key="7">
    <source>
        <dbReference type="ARBA" id="ARBA00023186"/>
    </source>
</evidence>
<dbReference type="AlphaFoldDB" id="A0A0M3G6B3"/>
<dbReference type="Pfam" id="PF13145">
    <property type="entry name" value="Rotamase_2"/>
    <property type="match status" value="1"/>
</dbReference>
<evidence type="ECO:0000259" key="12">
    <source>
        <dbReference type="PROSITE" id="PS50198"/>
    </source>
</evidence>
<evidence type="ECO:0000256" key="5">
    <source>
        <dbReference type="ARBA" id="ARBA00022989"/>
    </source>
</evidence>
<dbReference type="InterPro" id="IPR027304">
    <property type="entry name" value="Trigger_fact/SurA_dom_sf"/>
</dbReference>
<name>A0A0M3G6B3_HAEHA</name>
<comment type="similarity">
    <text evidence="8">Belongs to the PpiD chaperone family.</text>
</comment>
<dbReference type="GO" id="GO:0005886">
    <property type="term" value="C:plasma membrane"/>
    <property type="evidence" value="ECO:0007669"/>
    <property type="project" value="UniProtKB-SubCell"/>
</dbReference>
<reference evidence="13 14" key="1">
    <citation type="submission" date="2015-05" db="EMBL/GenBank/DDBJ databases">
        <title>Comparative analyses of the lipooligosaccharides from nottypeable Haemophilus influenzae and Haemophilus haemolyticus.</title>
        <authorList>
            <person name="Post D.M.B."/>
            <person name="Ketterer M.R."/>
            <person name="Coffin J.E."/>
            <person name="Reinders L.M."/>
            <person name="Munson R.S.Jr."/>
            <person name="Bair T.B."/>
            <person name="Murphy T.F."/>
            <person name="Foster E."/>
            <person name="Gibson B.W."/>
            <person name="Apicella M.A."/>
        </authorList>
    </citation>
    <scope>NUCLEOTIDE SEQUENCE [LARGE SCALE GENOMIC DNA]</scope>
    <source>
        <strain evidence="13 14">11P18</strain>
    </source>
</reference>
<dbReference type="PANTHER" id="PTHR47529">
    <property type="entry name" value="PEPTIDYL-PROLYL CIS-TRANS ISOMERASE D"/>
    <property type="match status" value="1"/>
</dbReference>
<dbReference type="InterPro" id="IPR000297">
    <property type="entry name" value="PPIase_PpiC"/>
</dbReference>
<evidence type="ECO:0000256" key="9">
    <source>
        <dbReference type="ARBA" id="ARBA00040743"/>
    </source>
</evidence>
<comment type="caution">
    <text evidence="13">The sequence shown here is derived from an EMBL/GenBank/DDBJ whole genome shotgun (WGS) entry which is preliminary data.</text>
</comment>
<dbReference type="GO" id="GO:0003755">
    <property type="term" value="F:peptidyl-prolyl cis-trans isomerase activity"/>
    <property type="evidence" value="ECO:0007669"/>
    <property type="project" value="UniProtKB-KW"/>
</dbReference>
<evidence type="ECO:0000256" key="4">
    <source>
        <dbReference type="ARBA" id="ARBA00022692"/>
    </source>
</evidence>
<feature type="domain" description="PpiC" evidence="12">
    <location>
        <begin position="270"/>
        <end position="356"/>
    </location>
</feature>